<proteinExistence type="predicted"/>
<dbReference type="Proteomes" id="UP000194857">
    <property type="component" value="Unassembled WGS sequence"/>
</dbReference>
<dbReference type="EMBL" id="NFFZ01000004">
    <property type="protein sequence ID" value="OTI63249.1"/>
    <property type="molecule type" value="Genomic_DNA"/>
</dbReference>
<organism evidence="1 2">
    <name type="scientific">Pseudomonas aeruginosa</name>
    <dbReference type="NCBI Taxonomy" id="287"/>
    <lineage>
        <taxon>Bacteria</taxon>
        <taxon>Pseudomonadati</taxon>
        <taxon>Pseudomonadota</taxon>
        <taxon>Gammaproteobacteria</taxon>
        <taxon>Pseudomonadales</taxon>
        <taxon>Pseudomonadaceae</taxon>
        <taxon>Pseudomonas</taxon>
    </lineage>
</organism>
<dbReference type="AlphaFoldDB" id="A0A241XRY3"/>
<protein>
    <submittedName>
        <fullName evidence="1">Uncharacterized protein</fullName>
    </submittedName>
</protein>
<sequence>MNSLFGKEPVSLPHLRMVKRLAELLDPLGEGARLPEEYHEAWAGHFKSEGVTKDEAEKIGQWYIKHHTICPSIPGIFTALRFLREHKTLPNQRLAGPTEVLAGELLQFLRKRGVDLHEGVRALAQASALAQVASYRTGSPDTDRSYVKSELEGIARLADYFADDILNEVRQGVGSLAHLEDYLFDDD</sequence>
<gene>
    <name evidence="1" type="ORF">CAZ10_10490</name>
</gene>
<evidence type="ECO:0000313" key="1">
    <source>
        <dbReference type="EMBL" id="OTI63249.1"/>
    </source>
</evidence>
<comment type="caution">
    <text evidence="1">The sequence shown here is derived from an EMBL/GenBank/DDBJ whole genome shotgun (WGS) entry which is preliminary data.</text>
</comment>
<accession>A0A241XRY3</accession>
<name>A0A241XRY3_PSEAI</name>
<dbReference type="RefSeq" id="WP_065327751.1">
    <property type="nucleotide sequence ID" value="NZ_NFFZ01000004.1"/>
</dbReference>
<reference evidence="1 2" key="1">
    <citation type="submission" date="2017-05" db="EMBL/GenBank/DDBJ databases">
        <authorList>
            <person name="Song R."/>
            <person name="Chenine A.L."/>
            <person name="Ruprecht R.M."/>
        </authorList>
    </citation>
    <scope>NUCLEOTIDE SEQUENCE [LARGE SCALE GENOMIC DNA]</scope>
    <source>
        <strain evidence="1 2">S567_C10_BS</strain>
    </source>
</reference>
<evidence type="ECO:0000313" key="2">
    <source>
        <dbReference type="Proteomes" id="UP000194857"/>
    </source>
</evidence>